<proteinExistence type="predicted"/>
<keyword evidence="4" id="KW-1185">Reference proteome</keyword>
<accession>A0A9K3PIM3</accession>
<gene>
    <name evidence="3" type="ORF">IV203_016821</name>
</gene>
<dbReference type="Proteomes" id="UP000693970">
    <property type="component" value="Unassembled WGS sequence"/>
</dbReference>
<feature type="compositionally biased region" description="Polar residues" evidence="2">
    <location>
        <begin position="31"/>
        <end position="45"/>
    </location>
</feature>
<sequence>MFSCGTCNDQVDADSLDVQKTIKEAGAPNRPASTTSPKESVTPQQHKALLEEVELINSEVTAVRKQLWQTQDLLKEKDGKLAKLETQVNEILNLREKDEEVIKELKEANTTLVEEEAKVREQLDLLKKVLTRSELKAKEYEETIAELKKEKESLENSAQCSGAGGFSIADFGRLQPKSESKEEKYKMLLDEAEAEIDMWKDRHAQAAKMASNLRAQLNAVKDPTGAAAQLERQRRMIDALEQQIIELELEDLEKEDERGDIPEYDHSVIQRAIFDEDLEGSKLRSLIQSMDCRQCNPSNIGYSDDSMKQ</sequence>
<feature type="coiled-coil region" evidence="1">
    <location>
        <begin position="182"/>
        <end position="257"/>
    </location>
</feature>
<protein>
    <submittedName>
        <fullName evidence="3">Uncharacterized protein</fullName>
    </submittedName>
</protein>
<reference evidence="3" key="2">
    <citation type="submission" date="2021-04" db="EMBL/GenBank/DDBJ databases">
        <authorList>
            <person name="Podell S."/>
        </authorList>
    </citation>
    <scope>NUCLEOTIDE SEQUENCE</scope>
    <source>
        <strain evidence="3">Hildebrandi</strain>
    </source>
</reference>
<evidence type="ECO:0000256" key="1">
    <source>
        <dbReference type="SAM" id="Coils"/>
    </source>
</evidence>
<dbReference type="AlphaFoldDB" id="A0A9K3PIM3"/>
<name>A0A9K3PIM3_9STRA</name>
<evidence type="ECO:0000313" key="3">
    <source>
        <dbReference type="EMBL" id="KAG7348116.1"/>
    </source>
</evidence>
<evidence type="ECO:0000256" key="2">
    <source>
        <dbReference type="SAM" id="MobiDB-lite"/>
    </source>
</evidence>
<keyword evidence="1" id="KW-0175">Coiled coil</keyword>
<feature type="coiled-coil region" evidence="1">
    <location>
        <begin position="74"/>
        <end position="157"/>
    </location>
</feature>
<feature type="region of interest" description="Disordered" evidence="2">
    <location>
        <begin position="23"/>
        <end position="45"/>
    </location>
</feature>
<organism evidence="3 4">
    <name type="scientific">Nitzschia inconspicua</name>
    <dbReference type="NCBI Taxonomy" id="303405"/>
    <lineage>
        <taxon>Eukaryota</taxon>
        <taxon>Sar</taxon>
        <taxon>Stramenopiles</taxon>
        <taxon>Ochrophyta</taxon>
        <taxon>Bacillariophyta</taxon>
        <taxon>Bacillariophyceae</taxon>
        <taxon>Bacillariophycidae</taxon>
        <taxon>Bacillariales</taxon>
        <taxon>Bacillariaceae</taxon>
        <taxon>Nitzschia</taxon>
    </lineage>
</organism>
<reference evidence="3" key="1">
    <citation type="journal article" date="2021" name="Sci. Rep.">
        <title>Diploid genomic architecture of Nitzschia inconspicua, an elite biomass production diatom.</title>
        <authorList>
            <person name="Oliver A."/>
            <person name="Podell S."/>
            <person name="Pinowska A."/>
            <person name="Traller J.C."/>
            <person name="Smith S.R."/>
            <person name="McClure R."/>
            <person name="Beliaev A."/>
            <person name="Bohutskyi P."/>
            <person name="Hill E.A."/>
            <person name="Rabines A."/>
            <person name="Zheng H."/>
            <person name="Allen L.Z."/>
            <person name="Kuo A."/>
            <person name="Grigoriev I.V."/>
            <person name="Allen A.E."/>
            <person name="Hazlebeck D."/>
            <person name="Allen E.E."/>
        </authorList>
    </citation>
    <scope>NUCLEOTIDE SEQUENCE</scope>
    <source>
        <strain evidence="3">Hildebrandi</strain>
    </source>
</reference>
<comment type="caution">
    <text evidence="3">The sequence shown here is derived from an EMBL/GenBank/DDBJ whole genome shotgun (WGS) entry which is preliminary data.</text>
</comment>
<dbReference type="EMBL" id="JAGRRH010000020">
    <property type="protein sequence ID" value="KAG7348116.1"/>
    <property type="molecule type" value="Genomic_DNA"/>
</dbReference>
<evidence type="ECO:0000313" key="4">
    <source>
        <dbReference type="Proteomes" id="UP000693970"/>
    </source>
</evidence>